<feature type="domain" description="Immunoglobulin" evidence="3">
    <location>
        <begin position="123"/>
        <end position="224"/>
    </location>
</feature>
<feature type="region of interest" description="Disordered" evidence="1">
    <location>
        <begin position="268"/>
        <end position="317"/>
    </location>
</feature>
<feature type="transmembrane region" description="Helical" evidence="2">
    <location>
        <begin position="236"/>
        <end position="256"/>
    </location>
</feature>
<keyword evidence="2" id="KW-1133">Transmembrane helix</keyword>
<evidence type="ECO:0000256" key="1">
    <source>
        <dbReference type="SAM" id="MobiDB-lite"/>
    </source>
</evidence>
<dbReference type="KEGG" id="tnl:113507691"/>
<dbReference type="InParanoid" id="A0A7E5X1T2"/>
<keyword evidence="4" id="KW-1185">Reference proteome</keyword>
<protein>
    <submittedName>
        <fullName evidence="5">Uncharacterized protein LOC113507691</fullName>
    </submittedName>
</protein>
<feature type="compositionally biased region" description="Basic and acidic residues" evidence="1">
    <location>
        <begin position="268"/>
        <end position="285"/>
    </location>
</feature>
<gene>
    <name evidence="5" type="primary">LOC113507691</name>
</gene>
<sequence>MCKYNLLVAYLSFITVSEYFMRIEAFRVFDVDGAETILASENENINIECKTDMPMAYCGFIHPTGKRYSFSGSTLNAGHCAIKIKASKNDSGVWRCHIGTQETGLEIMQSIEVRVVTKMAALKQNVTAIHGKPITLSCATTKLTPMSYCRFEPPTGQPFSINSGVTAANPILGRYYFPSNKSLDRGDCAVTIRKVKYEDVGSWTCGAGLEDGKEYIDFIKLDVEGLYTMSTASATGITFGAIGIGAILAVLGFVAWKKRRFLGAVRPDAEETEGHEMEQLPERRTPQRTPQPGRSVPQVTVETPSDPSQSPLMSRTP</sequence>
<dbReference type="InterPro" id="IPR013783">
    <property type="entry name" value="Ig-like_fold"/>
</dbReference>
<dbReference type="RefSeq" id="XP_026746427.1">
    <property type="nucleotide sequence ID" value="XM_026890626.1"/>
</dbReference>
<dbReference type="SMART" id="SM00409">
    <property type="entry name" value="IG"/>
    <property type="match status" value="2"/>
</dbReference>
<dbReference type="InterPro" id="IPR036179">
    <property type="entry name" value="Ig-like_dom_sf"/>
</dbReference>
<evidence type="ECO:0000313" key="4">
    <source>
        <dbReference type="Proteomes" id="UP000322000"/>
    </source>
</evidence>
<keyword evidence="2" id="KW-0472">Membrane</keyword>
<name>A0A7E5X1T2_TRINI</name>
<dbReference type="AlphaFoldDB" id="A0A7E5X1T2"/>
<feature type="domain" description="Immunoglobulin" evidence="3">
    <location>
        <begin position="34"/>
        <end position="116"/>
    </location>
</feature>
<dbReference type="OrthoDB" id="7445595at2759"/>
<dbReference type="Proteomes" id="UP000322000">
    <property type="component" value="Chromosome 2"/>
</dbReference>
<organism evidence="4 5">
    <name type="scientific">Trichoplusia ni</name>
    <name type="common">Cabbage looper</name>
    <dbReference type="NCBI Taxonomy" id="7111"/>
    <lineage>
        <taxon>Eukaryota</taxon>
        <taxon>Metazoa</taxon>
        <taxon>Ecdysozoa</taxon>
        <taxon>Arthropoda</taxon>
        <taxon>Hexapoda</taxon>
        <taxon>Insecta</taxon>
        <taxon>Pterygota</taxon>
        <taxon>Neoptera</taxon>
        <taxon>Endopterygota</taxon>
        <taxon>Lepidoptera</taxon>
        <taxon>Glossata</taxon>
        <taxon>Ditrysia</taxon>
        <taxon>Noctuoidea</taxon>
        <taxon>Noctuidae</taxon>
        <taxon>Plusiinae</taxon>
        <taxon>Trichoplusia</taxon>
    </lineage>
</organism>
<evidence type="ECO:0000256" key="2">
    <source>
        <dbReference type="SAM" id="Phobius"/>
    </source>
</evidence>
<dbReference type="GeneID" id="113507691"/>
<keyword evidence="2" id="KW-0812">Transmembrane</keyword>
<dbReference type="SUPFAM" id="SSF48726">
    <property type="entry name" value="Immunoglobulin"/>
    <property type="match status" value="1"/>
</dbReference>
<dbReference type="InterPro" id="IPR003599">
    <property type="entry name" value="Ig_sub"/>
</dbReference>
<accession>A0A7E5X1T2</accession>
<dbReference type="Gene3D" id="2.60.40.10">
    <property type="entry name" value="Immunoglobulins"/>
    <property type="match status" value="1"/>
</dbReference>
<reference evidence="5" key="1">
    <citation type="submission" date="2025-08" db="UniProtKB">
        <authorList>
            <consortium name="RefSeq"/>
        </authorList>
    </citation>
    <scope>IDENTIFICATION</scope>
</reference>
<evidence type="ECO:0000259" key="3">
    <source>
        <dbReference type="SMART" id="SM00409"/>
    </source>
</evidence>
<evidence type="ECO:0000313" key="5">
    <source>
        <dbReference type="RefSeq" id="XP_026746427.1"/>
    </source>
</evidence>
<proteinExistence type="predicted"/>
<feature type="compositionally biased region" description="Polar residues" evidence="1">
    <location>
        <begin position="297"/>
        <end position="317"/>
    </location>
</feature>